<name>W7YGI1_9BACL</name>
<feature type="domain" description="LUD" evidence="1">
    <location>
        <begin position="12"/>
        <end position="47"/>
    </location>
</feature>
<dbReference type="eggNOG" id="COG1556">
    <property type="taxonomic scope" value="Bacteria"/>
</dbReference>
<keyword evidence="3" id="KW-1185">Reference proteome</keyword>
<evidence type="ECO:0000313" key="2">
    <source>
        <dbReference type="EMBL" id="GAF06663.1"/>
    </source>
</evidence>
<dbReference type="InterPro" id="IPR037171">
    <property type="entry name" value="NagB/RpiA_transferase-like"/>
</dbReference>
<dbReference type="InterPro" id="IPR024185">
    <property type="entry name" value="FTHF_cligase-like_sf"/>
</dbReference>
<reference evidence="2 3" key="1">
    <citation type="journal article" date="2014" name="Genome Announc.">
        <title>Draft Genome Sequence of Paenibacillus pini JCM 16418T, Isolated from the Rhizosphere of Pine Tree.</title>
        <authorList>
            <person name="Yuki M."/>
            <person name="Oshima K."/>
            <person name="Suda W."/>
            <person name="Oshida Y."/>
            <person name="Kitamura K."/>
            <person name="Iida Y."/>
            <person name="Hattori M."/>
            <person name="Ohkuma M."/>
        </authorList>
    </citation>
    <scope>NUCLEOTIDE SEQUENCE [LARGE SCALE GENOMIC DNA]</scope>
    <source>
        <strain evidence="2 3">JCM 16418</strain>
    </source>
</reference>
<dbReference type="Gene3D" id="3.40.50.10420">
    <property type="entry name" value="NagB/RpiA/CoA transferase-like"/>
    <property type="match status" value="1"/>
</dbReference>
<proteinExistence type="predicted"/>
<accession>W7YGI1</accession>
<dbReference type="Proteomes" id="UP000019364">
    <property type="component" value="Unassembled WGS sequence"/>
</dbReference>
<evidence type="ECO:0000313" key="3">
    <source>
        <dbReference type="Proteomes" id="UP000019364"/>
    </source>
</evidence>
<dbReference type="STRING" id="1236976.JCM16418_635"/>
<gene>
    <name evidence="2" type="ORF">JCM16418_635</name>
</gene>
<dbReference type="SUPFAM" id="SSF100950">
    <property type="entry name" value="NagB/RpiA/CoA transferase-like"/>
    <property type="match status" value="1"/>
</dbReference>
<dbReference type="InterPro" id="IPR003741">
    <property type="entry name" value="LUD_dom"/>
</dbReference>
<dbReference type="EMBL" id="BAVZ01000001">
    <property type="protein sequence ID" value="GAF06663.1"/>
    <property type="molecule type" value="Genomic_DNA"/>
</dbReference>
<sequence>MHPISEIPTEQFPAGVHFISGPSRSSDIENDLTIGVHGPGVAFALIVG</sequence>
<evidence type="ECO:0000259" key="1">
    <source>
        <dbReference type="Pfam" id="PF02589"/>
    </source>
</evidence>
<dbReference type="RefSeq" id="WP_256203026.1">
    <property type="nucleotide sequence ID" value="NZ_BAVZ01000001.1"/>
</dbReference>
<organism evidence="2 3">
    <name type="scientific">Paenibacillus pini JCM 16418</name>
    <dbReference type="NCBI Taxonomy" id="1236976"/>
    <lineage>
        <taxon>Bacteria</taxon>
        <taxon>Bacillati</taxon>
        <taxon>Bacillota</taxon>
        <taxon>Bacilli</taxon>
        <taxon>Bacillales</taxon>
        <taxon>Paenibacillaceae</taxon>
        <taxon>Paenibacillus</taxon>
    </lineage>
</organism>
<protein>
    <submittedName>
        <fullName evidence="2">L-lactate dehydrogenase</fullName>
    </submittedName>
</protein>
<comment type="caution">
    <text evidence="2">The sequence shown here is derived from an EMBL/GenBank/DDBJ whole genome shotgun (WGS) entry which is preliminary data.</text>
</comment>
<dbReference type="Pfam" id="PF02589">
    <property type="entry name" value="LUD_dom"/>
    <property type="match status" value="1"/>
</dbReference>
<dbReference type="AlphaFoldDB" id="W7YGI1"/>